<dbReference type="Pfam" id="PF10431">
    <property type="entry name" value="ClpB_D2-small"/>
    <property type="match status" value="1"/>
</dbReference>
<dbReference type="InterPro" id="IPR019489">
    <property type="entry name" value="Clp_ATPase_C"/>
</dbReference>
<evidence type="ECO:0000259" key="7">
    <source>
        <dbReference type="SMART" id="SM01086"/>
    </source>
</evidence>
<reference evidence="8" key="2">
    <citation type="submission" date="2020-09" db="EMBL/GenBank/DDBJ databases">
        <authorList>
            <person name="Sun Q."/>
            <person name="Zhou Y."/>
        </authorList>
    </citation>
    <scope>NUCLEOTIDE SEQUENCE</scope>
    <source>
        <strain evidence="8">CGMCC 1.15448</strain>
    </source>
</reference>
<dbReference type="InterPro" id="IPR001270">
    <property type="entry name" value="ClpA/B"/>
</dbReference>
<dbReference type="Pfam" id="PF00004">
    <property type="entry name" value="AAA"/>
    <property type="match status" value="1"/>
</dbReference>
<dbReference type="InterPro" id="IPR003959">
    <property type="entry name" value="ATPase_AAA_core"/>
</dbReference>
<evidence type="ECO:0000313" key="8">
    <source>
        <dbReference type="EMBL" id="GGB00748.1"/>
    </source>
</evidence>
<dbReference type="Gene3D" id="1.10.1780.10">
    <property type="entry name" value="Clp, N-terminal domain"/>
    <property type="match status" value="1"/>
</dbReference>
<dbReference type="Pfam" id="PF02861">
    <property type="entry name" value="Clp_N"/>
    <property type="match status" value="1"/>
</dbReference>
<dbReference type="FunFam" id="3.40.50.300:FF:000025">
    <property type="entry name" value="ATP-dependent Clp protease subunit"/>
    <property type="match status" value="1"/>
</dbReference>
<dbReference type="EMBL" id="BMJC01000002">
    <property type="protein sequence ID" value="GGB00748.1"/>
    <property type="molecule type" value="Genomic_DNA"/>
</dbReference>
<protein>
    <submittedName>
        <fullName evidence="8">Chaperone protein ClpB</fullName>
    </submittedName>
</protein>
<evidence type="ECO:0000259" key="6">
    <source>
        <dbReference type="SMART" id="SM00382"/>
    </source>
</evidence>
<evidence type="ECO:0000256" key="5">
    <source>
        <dbReference type="SAM" id="MobiDB-lite"/>
    </source>
</evidence>
<dbReference type="CDD" id="cd00009">
    <property type="entry name" value="AAA"/>
    <property type="match status" value="1"/>
</dbReference>
<dbReference type="InterPro" id="IPR050130">
    <property type="entry name" value="ClpA_ClpB"/>
</dbReference>
<dbReference type="SMART" id="SM00382">
    <property type="entry name" value="AAA"/>
    <property type="match status" value="2"/>
</dbReference>
<dbReference type="CDD" id="cd19499">
    <property type="entry name" value="RecA-like_ClpB_Hsp104-like"/>
    <property type="match status" value="1"/>
</dbReference>
<dbReference type="Gene3D" id="3.40.50.300">
    <property type="entry name" value="P-loop containing nucleotide triphosphate hydrolases"/>
    <property type="match status" value="2"/>
</dbReference>
<keyword evidence="9" id="KW-1185">Reference proteome</keyword>
<dbReference type="Pfam" id="PF07724">
    <property type="entry name" value="AAA_2"/>
    <property type="match status" value="1"/>
</dbReference>
<evidence type="ECO:0000313" key="9">
    <source>
        <dbReference type="Proteomes" id="UP000607559"/>
    </source>
</evidence>
<evidence type="ECO:0000256" key="1">
    <source>
        <dbReference type="ARBA" id="ARBA00022737"/>
    </source>
</evidence>
<dbReference type="GO" id="GO:0005737">
    <property type="term" value="C:cytoplasm"/>
    <property type="evidence" value="ECO:0007669"/>
    <property type="project" value="TreeGrafter"/>
</dbReference>
<dbReference type="PANTHER" id="PTHR11638:SF18">
    <property type="entry name" value="HEAT SHOCK PROTEIN 104"/>
    <property type="match status" value="1"/>
</dbReference>
<feature type="domain" description="AAA+ ATPase" evidence="6">
    <location>
        <begin position="223"/>
        <end position="357"/>
    </location>
</feature>
<reference evidence="8" key="1">
    <citation type="journal article" date="2014" name="Int. J. Syst. Evol. Microbiol.">
        <title>Complete genome sequence of Corynebacterium casei LMG S-19264T (=DSM 44701T), isolated from a smear-ripened cheese.</title>
        <authorList>
            <consortium name="US DOE Joint Genome Institute (JGI-PGF)"/>
            <person name="Walter F."/>
            <person name="Albersmeier A."/>
            <person name="Kalinowski J."/>
            <person name="Ruckert C."/>
        </authorList>
    </citation>
    <scope>NUCLEOTIDE SEQUENCE</scope>
    <source>
        <strain evidence="8">CGMCC 1.15448</strain>
    </source>
</reference>
<dbReference type="PANTHER" id="PTHR11638">
    <property type="entry name" value="ATP-DEPENDENT CLP PROTEASE"/>
    <property type="match status" value="1"/>
</dbReference>
<dbReference type="GO" id="GO:0005524">
    <property type="term" value="F:ATP binding"/>
    <property type="evidence" value="ECO:0007669"/>
    <property type="project" value="UniProtKB-KW"/>
</dbReference>
<evidence type="ECO:0000256" key="2">
    <source>
        <dbReference type="ARBA" id="ARBA00022741"/>
    </source>
</evidence>
<dbReference type="PRINTS" id="PR00300">
    <property type="entry name" value="CLPPROTEASEA"/>
</dbReference>
<dbReference type="InterPro" id="IPR036628">
    <property type="entry name" value="Clp_N_dom_sf"/>
</dbReference>
<dbReference type="RefSeq" id="WP_188932021.1">
    <property type="nucleotide sequence ID" value="NZ_BMJC01000002.1"/>
</dbReference>
<keyword evidence="3" id="KW-0067">ATP-binding</keyword>
<dbReference type="Proteomes" id="UP000607559">
    <property type="component" value="Unassembled WGS sequence"/>
</dbReference>
<dbReference type="AlphaFoldDB" id="A0A8J2UD12"/>
<feature type="domain" description="AAA+ ATPase" evidence="6">
    <location>
        <begin position="499"/>
        <end position="668"/>
    </location>
</feature>
<evidence type="ECO:0000256" key="4">
    <source>
        <dbReference type="ARBA" id="ARBA00023186"/>
    </source>
</evidence>
<proteinExistence type="predicted"/>
<keyword evidence="2" id="KW-0547">Nucleotide-binding</keyword>
<dbReference type="SMART" id="SM01086">
    <property type="entry name" value="ClpB_D2-small"/>
    <property type="match status" value="1"/>
</dbReference>
<dbReference type="GO" id="GO:0016887">
    <property type="term" value="F:ATP hydrolysis activity"/>
    <property type="evidence" value="ECO:0007669"/>
    <property type="project" value="InterPro"/>
</dbReference>
<keyword evidence="1" id="KW-0677">Repeat</keyword>
<gene>
    <name evidence="8" type="ORF">GCM10011511_25040</name>
</gene>
<feature type="region of interest" description="Disordered" evidence="5">
    <location>
        <begin position="147"/>
        <end position="168"/>
    </location>
</feature>
<dbReference type="InterPro" id="IPR003593">
    <property type="entry name" value="AAA+_ATPase"/>
</dbReference>
<dbReference type="SUPFAM" id="SSF81923">
    <property type="entry name" value="Double Clp-N motif"/>
    <property type="match status" value="1"/>
</dbReference>
<name>A0A8J2UD12_9BACT</name>
<dbReference type="Pfam" id="PF17871">
    <property type="entry name" value="AAA_lid_9"/>
    <property type="match status" value="1"/>
</dbReference>
<dbReference type="InterPro" id="IPR004176">
    <property type="entry name" value="Clp_R_N"/>
</dbReference>
<accession>A0A8J2UD12</accession>
<dbReference type="InterPro" id="IPR027417">
    <property type="entry name" value="P-loop_NTPase"/>
</dbReference>
<organism evidence="8 9">
    <name type="scientific">Puia dinghuensis</name>
    <dbReference type="NCBI Taxonomy" id="1792502"/>
    <lineage>
        <taxon>Bacteria</taxon>
        <taxon>Pseudomonadati</taxon>
        <taxon>Bacteroidota</taxon>
        <taxon>Chitinophagia</taxon>
        <taxon>Chitinophagales</taxon>
        <taxon>Chitinophagaceae</taxon>
        <taxon>Puia</taxon>
    </lineage>
</organism>
<sequence length="758" mass="83446">MSTVQMDVRLSAGSQQVFTIAQALAREQMHAAVGAAHLLKALLHKDIGLEPRLWQMDQDVYYIADWADTRMEGYRKAAAPKITIRNDEAVLAVLEEADTVRVLQNEEEVEPMHLLIALSTPGVGFSFEQLKTFPLQRDELLQAGDAVKEPERETAGANGSTGVAAGGGGVKGNATAGVNGGGGQALLKYCRDKVLEATQGSTDPIIGRERELRRMLEILSRRSKPNVLLIGEPGVGKTALVDGFALAIGQGQTPDFLKGARLFELDKGALIAGAAYKGEVEERLKSILQEIKGFDKAILFIDELHTLLDKERVADLLKPELSRGTITLIGATTPEGYRKHIEKDEAFARRFEGLDLEEPDAEMAFRMVQTVLPRYEQHHGLAADEAALREAVRLAKRYIQDRKLPDAAIDLVDQAMATLRLAVDMGEEESRQLDIHDLHSIVAGKTGIPVGKLQSDERERLLLMPETLRQRVVGQDQAIHAICEAILESRAGLSRPGQPIGSFFFLGPTGTGKTELAKALAALLFEDERSMIRFDMSEFKEEHSAALLYGAPPGYIGYEEGGLLVNKIRQQPYAVVLFDEIEKAHPSVFDIFLQMMDEGQLHDKLGRQGDFSNALIIFTSNIASRWVTEAFARGETPTHSTLLEKMASHFRPEFLGRLTEIVPFGPMRPEMMEAIFSIQMKGLHQLLAGQGVKLTITPAAAQYIAEIGFSQEYGARPLAGVIRGQVRRPLARMIVSGELLAESNIQLELVDGRLVWNR</sequence>
<dbReference type="GO" id="GO:0034605">
    <property type="term" value="P:cellular response to heat"/>
    <property type="evidence" value="ECO:0007669"/>
    <property type="project" value="TreeGrafter"/>
</dbReference>
<comment type="caution">
    <text evidence="8">The sequence shown here is derived from an EMBL/GenBank/DDBJ whole genome shotgun (WGS) entry which is preliminary data.</text>
</comment>
<feature type="domain" description="Clp ATPase C-terminal" evidence="7">
    <location>
        <begin position="667"/>
        <end position="756"/>
    </location>
</feature>
<keyword evidence="4" id="KW-0143">Chaperone</keyword>
<dbReference type="InterPro" id="IPR041546">
    <property type="entry name" value="ClpA/ClpB_AAA_lid"/>
</dbReference>
<dbReference type="SUPFAM" id="SSF52540">
    <property type="entry name" value="P-loop containing nucleoside triphosphate hydrolases"/>
    <property type="match status" value="2"/>
</dbReference>
<evidence type="ECO:0000256" key="3">
    <source>
        <dbReference type="ARBA" id="ARBA00022840"/>
    </source>
</evidence>
<dbReference type="Gene3D" id="1.10.8.60">
    <property type="match status" value="2"/>
</dbReference>